<accession>A0A7G2CBH9</accession>
<organism evidence="2 3">
    <name type="scientific">Angomonas deanei</name>
    <dbReference type="NCBI Taxonomy" id="59799"/>
    <lineage>
        <taxon>Eukaryota</taxon>
        <taxon>Discoba</taxon>
        <taxon>Euglenozoa</taxon>
        <taxon>Kinetoplastea</taxon>
        <taxon>Metakinetoplastina</taxon>
        <taxon>Trypanosomatida</taxon>
        <taxon>Trypanosomatidae</taxon>
        <taxon>Strigomonadinae</taxon>
        <taxon>Angomonas</taxon>
    </lineage>
</organism>
<dbReference type="VEuPathDB" id="TriTrypDB:ADEAN_000355400"/>
<gene>
    <name evidence="2" type="ORF">ADEAN_000355400</name>
</gene>
<reference evidence="2 3" key="1">
    <citation type="submission" date="2020-08" db="EMBL/GenBank/DDBJ databases">
        <authorList>
            <person name="Newling K."/>
            <person name="Davey J."/>
            <person name="Forrester S."/>
        </authorList>
    </citation>
    <scope>NUCLEOTIDE SEQUENCE [LARGE SCALE GENOMIC DNA]</scope>
    <source>
        <strain evidence="3">Crithidia deanei Carvalho (ATCC PRA-265)</strain>
    </source>
</reference>
<dbReference type="EMBL" id="LR877150">
    <property type="protein sequence ID" value="CAD2216093.1"/>
    <property type="molecule type" value="Genomic_DNA"/>
</dbReference>
<evidence type="ECO:0000313" key="2">
    <source>
        <dbReference type="EMBL" id="CAD2216093.1"/>
    </source>
</evidence>
<evidence type="ECO:0000313" key="3">
    <source>
        <dbReference type="Proteomes" id="UP000515908"/>
    </source>
</evidence>
<dbReference type="Proteomes" id="UP000515908">
    <property type="component" value="Chromosome 06"/>
</dbReference>
<feature type="region of interest" description="Disordered" evidence="1">
    <location>
        <begin position="144"/>
        <end position="190"/>
    </location>
</feature>
<sequence>MFKYLSSWWQSTRRNGAAAHEGGTEEEFPKYDRRKMAQAFNDPTVPSVATYEITEMDEAAAANYFLQKTKIGAANERHQGPNDNRAEKAVDTAAVREDTDDFSRVFRKKMANEFMEFKKERIASVEITEMSEDAAANYCSYTTEGHTSTGGGSHPSPDDSETLETNDAHMDGDEGFSPYQRCPPSGYHNPADRRMVTFEITQLNFSPR</sequence>
<protein>
    <submittedName>
        <fullName evidence="2">Uncharacterized protein</fullName>
    </submittedName>
</protein>
<dbReference type="AlphaFoldDB" id="A0A7G2CBH9"/>
<name>A0A7G2CBH9_9TRYP</name>
<proteinExistence type="predicted"/>
<keyword evidence="3" id="KW-1185">Reference proteome</keyword>
<evidence type="ECO:0000256" key="1">
    <source>
        <dbReference type="SAM" id="MobiDB-lite"/>
    </source>
</evidence>